<reference evidence="1 2" key="1">
    <citation type="submission" date="2018-06" db="EMBL/GenBank/DDBJ databases">
        <title>Comparative genomics reveals the genomic features of Rhizophagus irregularis, R. cerebriforme, R. diaphanum and Gigaspora rosea, and their symbiotic lifestyle signature.</title>
        <authorList>
            <person name="Morin E."/>
            <person name="San Clemente H."/>
            <person name="Chen E.C.H."/>
            <person name="De La Providencia I."/>
            <person name="Hainaut M."/>
            <person name="Kuo A."/>
            <person name="Kohler A."/>
            <person name="Murat C."/>
            <person name="Tang N."/>
            <person name="Roy S."/>
            <person name="Loubradou J."/>
            <person name="Henrissat B."/>
            <person name="Grigoriev I.V."/>
            <person name="Corradi N."/>
            <person name="Roux C."/>
            <person name="Martin F.M."/>
        </authorList>
    </citation>
    <scope>NUCLEOTIDE SEQUENCE [LARGE SCALE GENOMIC DNA]</scope>
    <source>
        <strain evidence="1 2">DAOM 194757</strain>
    </source>
</reference>
<evidence type="ECO:0000313" key="1">
    <source>
        <dbReference type="EMBL" id="RIB27583.1"/>
    </source>
</evidence>
<evidence type="ECO:0000313" key="2">
    <source>
        <dbReference type="Proteomes" id="UP000266673"/>
    </source>
</evidence>
<protein>
    <recommendedName>
        <fullName evidence="3">Protein kinase domain-containing protein</fullName>
    </recommendedName>
</protein>
<organism evidence="1 2">
    <name type="scientific">Gigaspora rosea</name>
    <dbReference type="NCBI Taxonomy" id="44941"/>
    <lineage>
        <taxon>Eukaryota</taxon>
        <taxon>Fungi</taxon>
        <taxon>Fungi incertae sedis</taxon>
        <taxon>Mucoromycota</taxon>
        <taxon>Glomeromycotina</taxon>
        <taxon>Glomeromycetes</taxon>
        <taxon>Diversisporales</taxon>
        <taxon>Gigasporaceae</taxon>
        <taxon>Gigaspora</taxon>
    </lineage>
</organism>
<dbReference type="EMBL" id="QKWP01000094">
    <property type="protein sequence ID" value="RIB27583.1"/>
    <property type="molecule type" value="Genomic_DNA"/>
</dbReference>
<sequence>MAILEYVDVLLWEISSGTIPFESESPLGYDCLITIIHGKRESEVIGTPREYFNL</sequence>
<keyword evidence="2" id="KW-1185">Reference proteome</keyword>
<dbReference type="AlphaFoldDB" id="A0A397W5N4"/>
<gene>
    <name evidence="1" type="ORF">C2G38_2160216</name>
</gene>
<dbReference type="Proteomes" id="UP000266673">
    <property type="component" value="Unassembled WGS sequence"/>
</dbReference>
<name>A0A397W5N4_9GLOM</name>
<comment type="caution">
    <text evidence="1">The sequence shown here is derived from an EMBL/GenBank/DDBJ whole genome shotgun (WGS) entry which is preliminary data.</text>
</comment>
<evidence type="ECO:0008006" key="3">
    <source>
        <dbReference type="Google" id="ProtNLM"/>
    </source>
</evidence>
<accession>A0A397W5N4</accession>
<dbReference type="OrthoDB" id="10425008at2759"/>
<proteinExistence type="predicted"/>